<comment type="caution">
    <text evidence="6">The sequence shown here is derived from an EMBL/GenBank/DDBJ whole genome shotgun (WGS) entry which is preliminary data.</text>
</comment>
<comment type="subcellular location">
    <subcellularLocation>
        <location evidence="1">Cytoplasm</location>
    </subcellularLocation>
</comment>
<proteinExistence type="inferred from homology"/>
<evidence type="ECO:0000256" key="4">
    <source>
        <dbReference type="ARBA" id="ARBA00022490"/>
    </source>
</evidence>
<dbReference type="Proteomes" id="UP000641646">
    <property type="component" value="Unassembled WGS sequence"/>
</dbReference>
<dbReference type="GO" id="GO:0006282">
    <property type="term" value="P:regulation of DNA repair"/>
    <property type="evidence" value="ECO:0007669"/>
    <property type="project" value="InterPro"/>
</dbReference>
<gene>
    <name evidence="6" type="ORF">H6G03_24130</name>
</gene>
<dbReference type="PANTHER" id="PTHR33602">
    <property type="entry name" value="REGULATORY PROTEIN RECX FAMILY PROTEIN"/>
    <property type="match status" value="1"/>
</dbReference>
<feature type="domain" description="RecX first three-helical" evidence="5">
    <location>
        <begin position="5"/>
        <end position="42"/>
    </location>
</feature>
<dbReference type="PANTHER" id="PTHR33602:SF1">
    <property type="entry name" value="REGULATORY PROTEIN RECX FAMILY PROTEIN"/>
    <property type="match status" value="1"/>
</dbReference>
<name>A0A926VHJ1_9CYAN</name>
<dbReference type="GO" id="GO:0005737">
    <property type="term" value="C:cytoplasm"/>
    <property type="evidence" value="ECO:0007669"/>
    <property type="project" value="UniProtKB-SubCell"/>
</dbReference>
<evidence type="ECO:0000256" key="2">
    <source>
        <dbReference type="ARBA" id="ARBA00009695"/>
    </source>
</evidence>
<reference evidence="6" key="1">
    <citation type="journal article" date="2015" name="ISME J.">
        <title>Draft Genome Sequence of Streptomyces incarnatus NRRL8089, which Produces the Nucleoside Antibiotic Sinefungin.</title>
        <authorList>
            <person name="Oshima K."/>
            <person name="Hattori M."/>
            <person name="Shimizu H."/>
            <person name="Fukuda K."/>
            <person name="Nemoto M."/>
            <person name="Inagaki K."/>
            <person name="Tamura T."/>
        </authorList>
    </citation>
    <scope>NUCLEOTIDE SEQUENCE</scope>
    <source>
        <strain evidence="6">FACHB-1375</strain>
    </source>
</reference>
<evidence type="ECO:0000313" key="7">
    <source>
        <dbReference type="Proteomes" id="UP000641646"/>
    </source>
</evidence>
<dbReference type="Gene3D" id="1.10.10.10">
    <property type="entry name" value="Winged helix-like DNA-binding domain superfamily/Winged helix DNA-binding domain"/>
    <property type="match status" value="1"/>
</dbReference>
<dbReference type="RefSeq" id="WP_190469879.1">
    <property type="nucleotide sequence ID" value="NZ_JACJPW010000073.1"/>
</dbReference>
<dbReference type="InterPro" id="IPR053926">
    <property type="entry name" value="RecX_HTH_1st"/>
</dbReference>
<sequence length="153" mass="17884">MNCNEYFLKLLSRRDYSAYELHRKGKEKGFDESAIADAIQELQEKDYQSDTRLVVSLIASSQGKYGKAAIKRKCLEKGIPSDVFEQVWHSEVEEKEDGKTSDLAQLKAKAMRKYHIDDFHKIDPKTKAKLLNYLNYRGFNGFDILRQWQQEEV</sequence>
<keyword evidence="7" id="KW-1185">Reference proteome</keyword>
<protein>
    <recommendedName>
        <fullName evidence="3">Regulatory protein RecX</fullName>
    </recommendedName>
</protein>
<comment type="similarity">
    <text evidence="2">Belongs to the RecX family.</text>
</comment>
<accession>A0A926VHJ1</accession>
<dbReference type="EMBL" id="JACJPW010000073">
    <property type="protein sequence ID" value="MBD2184121.1"/>
    <property type="molecule type" value="Genomic_DNA"/>
</dbReference>
<organism evidence="6 7">
    <name type="scientific">Aerosakkonema funiforme FACHB-1375</name>
    <dbReference type="NCBI Taxonomy" id="2949571"/>
    <lineage>
        <taxon>Bacteria</taxon>
        <taxon>Bacillati</taxon>
        <taxon>Cyanobacteriota</taxon>
        <taxon>Cyanophyceae</taxon>
        <taxon>Oscillatoriophycideae</taxon>
        <taxon>Aerosakkonematales</taxon>
        <taxon>Aerosakkonemataceae</taxon>
        <taxon>Aerosakkonema</taxon>
    </lineage>
</organism>
<keyword evidence="4" id="KW-0963">Cytoplasm</keyword>
<evidence type="ECO:0000313" key="6">
    <source>
        <dbReference type="EMBL" id="MBD2184121.1"/>
    </source>
</evidence>
<evidence type="ECO:0000259" key="5">
    <source>
        <dbReference type="Pfam" id="PF21982"/>
    </source>
</evidence>
<evidence type="ECO:0000256" key="3">
    <source>
        <dbReference type="ARBA" id="ARBA00018111"/>
    </source>
</evidence>
<dbReference type="AlphaFoldDB" id="A0A926VHJ1"/>
<reference evidence="6" key="2">
    <citation type="submission" date="2020-08" db="EMBL/GenBank/DDBJ databases">
        <authorList>
            <person name="Chen M."/>
            <person name="Teng W."/>
            <person name="Zhao L."/>
            <person name="Hu C."/>
            <person name="Zhou Y."/>
            <person name="Han B."/>
            <person name="Song L."/>
            <person name="Shu W."/>
        </authorList>
    </citation>
    <scope>NUCLEOTIDE SEQUENCE</scope>
    <source>
        <strain evidence="6">FACHB-1375</strain>
    </source>
</reference>
<dbReference type="InterPro" id="IPR003783">
    <property type="entry name" value="Regulatory_RecX"/>
</dbReference>
<dbReference type="InterPro" id="IPR036388">
    <property type="entry name" value="WH-like_DNA-bd_sf"/>
</dbReference>
<evidence type="ECO:0000256" key="1">
    <source>
        <dbReference type="ARBA" id="ARBA00004496"/>
    </source>
</evidence>
<dbReference type="Pfam" id="PF21982">
    <property type="entry name" value="RecX_HTH1"/>
    <property type="match status" value="1"/>
</dbReference>